<evidence type="ECO:0000313" key="1">
    <source>
        <dbReference type="EMBL" id="SHN33520.1"/>
    </source>
</evidence>
<keyword evidence="2" id="KW-1185">Reference proteome</keyword>
<dbReference type="STRING" id="388280.SAMN04488057_12172"/>
<reference evidence="1 2" key="1">
    <citation type="submission" date="2016-11" db="EMBL/GenBank/DDBJ databases">
        <authorList>
            <person name="Jaros S."/>
            <person name="Januszkiewicz K."/>
            <person name="Wedrychowicz H."/>
        </authorList>
    </citation>
    <scope>NUCLEOTIDE SEQUENCE [LARGE SCALE GENOMIC DNA]</scope>
    <source>
        <strain evidence="1 2">CGMCC 1.6102</strain>
    </source>
</reference>
<protein>
    <submittedName>
        <fullName evidence="1">Uncharacterized protein</fullName>
    </submittedName>
</protein>
<dbReference type="AlphaFoldDB" id="A0A1M7QPS5"/>
<name>A0A1M7QPS5_9BACT</name>
<dbReference type="EMBL" id="FRCY01000021">
    <property type="protein sequence ID" value="SHN33520.1"/>
    <property type="molecule type" value="Genomic_DNA"/>
</dbReference>
<evidence type="ECO:0000313" key="2">
    <source>
        <dbReference type="Proteomes" id="UP000184513"/>
    </source>
</evidence>
<proteinExistence type="predicted"/>
<organism evidence="1 2">
    <name type="scientific">Cyclobacterium lianum</name>
    <dbReference type="NCBI Taxonomy" id="388280"/>
    <lineage>
        <taxon>Bacteria</taxon>
        <taxon>Pseudomonadati</taxon>
        <taxon>Bacteroidota</taxon>
        <taxon>Cytophagia</taxon>
        <taxon>Cytophagales</taxon>
        <taxon>Cyclobacteriaceae</taxon>
        <taxon>Cyclobacterium</taxon>
    </lineage>
</organism>
<dbReference type="Proteomes" id="UP000184513">
    <property type="component" value="Unassembled WGS sequence"/>
</dbReference>
<accession>A0A1M7QPS5</accession>
<sequence length="80" mass="9151">MGDYFFRLGQKYQKLREIGNAGSIELIFHFIWKNSFRTIAPTADDGAFIIFTATTAIPMKCRAYVGGRQSFYWEGKKTGD</sequence>
<gene>
    <name evidence="1" type="ORF">SAMN04488057_12172</name>
</gene>